<dbReference type="Proteomes" id="UP000309340">
    <property type="component" value="Unassembled WGS sequence"/>
</dbReference>
<keyword evidence="4" id="KW-0503">Monooxygenase</keyword>
<keyword evidence="6" id="KW-1185">Reference proteome</keyword>
<dbReference type="AlphaFoldDB" id="A0A4U0X7R2"/>
<dbReference type="PANTHER" id="PTHR13789:SF315">
    <property type="entry name" value="FAD-DEPENDENT MONOOXYGENASE MDPD"/>
    <property type="match status" value="1"/>
</dbReference>
<evidence type="ECO:0000313" key="6">
    <source>
        <dbReference type="Proteomes" id="UP000309340"/>
    </source>
</evidence>
<gene>
    <name evidence="5" type="ORF">B0A55_07219</name>
</gene>
<evidence type="ECO:0000256" key="2">
    <source>
        <dbReference type="ARBA" id="ARBA00007992"/>
    </source>
</evidence>
<reference evidence="5 6" key="1">
    <citation type="submission" date="2017-03" db="EMBL/GenBank/DDBJ databases">
        <title>Genomes of endolithic fungi from Antarctica.</title>
        <authorList>
            <person name="Coleine C."/>
            <person name="Masonjones S."/>
            <person name="Stajich J.E."/>
        </authorList>
    </citation>
    <scope>NUCLEOTIDE SEQUENCE [LARGE SCALE GENOMIC DNA]</scope>
    <source>
        <strain evidence="5 6">CCFEE 5184</strain>
    </source>
</reference>
<dbReference type="InterPro" id="IPR050493">
    <property type="entry name" value="FAD-dep_Monooxygenase_BioMet"/>
</dbReference>
<dbReference type="PANTHER" id="PTHR13789">
    <property type="entry name" value="MONOOXYGENASE"/>
    <property type="match status" value="1"/>
</dbReference>
<accession>A0A4U0X7R2</accession>
<evidence type="ECO:0000313" key="5">
    <source>
        <dbReference type="EMBL" id="TKA72574.1"/>
    </source>
</evidence>
<keyword evidence="3" id="KW-0560">Oxidoreductase</keyword>
<evidence type="ECO:0000256" key="4">
    <source>
        <dbReference type="ARBA" id="ARBA00023033"/>
    </source>
</evidence>
<name>A0A4U0X7R2_9PEZI</name>
<dbReference type="OrthoDB" id="16820at2759"/>
<comment type="caution">
    <text evidence="5">The sequence shown here is derived from an EMBL/GenBank/DDBJ whole genome shotgun (WGS) entry which is preliminary data.</text>
</comment>
<organism evidence="5 6">
    <name type="scientific">Friedmanniomyces simplex</name>
    <dbReference type="NCBI Taxonomy" id="329884"/>
    <lineage>
        <taxon>Eukaryota</taxon>
        <taxon>Fungi</taxon>
        <taxon>Dikarya</taxon>
        <taxon>Ascomycota</taxon>
        <taxon>Pezizomycotina</taxon>
        <taxon>Dothideomycetes</taxon>
        <taxon>Dothideomycetidae</taxon>
        <taxon>Mycosphaerellales</taxon>
        <taxon>Teratosphaeriaceae</taxon>
        <taxon>Friedmanniomyces</taxon>
    </lineage>
</organism>
<dbReference type="SUPFAM" id="SSF51905">
    <property type="entry name" value="FAD/NAD(P)-binding domain"/>
    <property type="match status" value="1"/>
</dbReference>
<protein>
    <submittedName>
        <fullName evidence="5">Uncharacterized protein</fullName>
    </submittedName>
</protein>
<dbReference type="GO" id="GO:0004497">
    <property type="term" value="F:monooxygenase activity"/>
    <property type="evidence" value="ECO:0007669"/>
    <property type="project" value="UniProtKB-KW"/>
</dbReference>
<comment type="cofactor">
    <cofactor evidence="1">
        <name>FAD</name>
        <dbReference type="ChEBI" id="CHEBI:57692"/>
    </cofactor>
</comment>
<dbReference type="EMBL" id="NAJQ01000303">
    <property type="protein sequence ID" value="TKA72574.1"/>
    <property type="molecule type" value="Genomic_DNA"/>
</dbReference>
<dbReference type="InterPro" id="IPR036188">
    <property type="entry name" value="FAD/NAD-bd_sf"/>
</dbReference>
<proteinExistence type="inferred from homology"/>
<sequence length="212" mass="23372">MTLSYVDRHGGNKQFLWGLTYTESGARCTTESWHNTVSSDDVLQMMEKVPGWGEPMKALSKACWVLQIGDAAETFLPTSGNGVTQAIEDAVTIAACLQNASRDEIATAVRTHSLLRGDRVATAQLLGFYNAERFQKTDVEAVGKDAKVSAKLPKWIYTSDPEYKAAESLREGGQPLMNTNIPEGYVPNPWTMEGIEKLYADGKHVELKGDWL</sequence>
<evidence type="ECO:0000256" key="1">
    <source>
        <dbReference type="ARBA" id="ARBA00001974"/>
    </source>
</evidence>
<evidence type="ECO:0000256" key="3">
    <source>
        <dbReference type="ARBA" id="ARBA00023002"/>
    </source>
</evidence>
<dbReference type="Gene3D" id="3.50.50.60">
    <property type="entry name" value="FAD/NAD(P)-binding domain"/>
    <property type="match status" value="1"/>
</dbReference>
<comment type="similarity">
    <text evidence="2">Belongs to the paxM FAD-dependent monooxygenase family.</text>
</comment>